<keyword evidence="3" id="KW-1185">Reference proteome</keyword>
<dbReference type="SUPFAM" id="SSF46785">
    <property type="entry name" value="Winged helix' DNA-binding domain"/>
    <property type="match status" value="1"/>
</dbReference>
<sequence length="117" mass="12682">MTTSAPELVRVLGALADDTRWQILDRLGTSAASASALAQELPVTRQAIARHLTQLQDVGLVTPVRAGREIRWTATADRLVEVGDQLRAVADGWTRRLQTVKRLAEAADSDPDPDRSG</sequence>
<proteinExistence type="predicted"/>
<dbReference type="Pfam" id="PF12840">
    <property type="entry name" value="HTH_20"/>
    <property type="match status" value="1"/>
</dbReference>
<dbReference type="CDD" id="cd00090">
    <property type="entry name" value="HTH_ARSR"/>
    <property type="match status" value="1"/>
</dbReference>
<dbReference type="NCBIfam" id="NF033788">
    <property type="entry name" value="HTH_metalloreg"/>
    <property type="match status" value="1"/>
</dbReference>
<reference evidence="2" key="1">
    <citation type="submission" date="2021-01" db="EMBL/GenBank/DDBJ databases">
        <title>YIM 132084 draft genome.</title>
        <authorList>
            <person name="An D."/>
        </authorList>
    </citation>
    <scope>NUCLEOTIDE SEQUENCE</scope>
    <source>
        <strain evidence="2">YIM 132084</strain>
    </source>
</reference>
<dbReference type="Gene3D" id="1.10.10.10">
    <property type="entry name" value="Winged helix-like DNA-binding domain superfamily/Winged helix DNA-binding domain"/>
    <property type="match status" value="1"/>
</dbReference>
<evidence type="ECO:0000313" key="2">
    <source>
        <dbReference type="EMBL" id="MBM9468224.1"/>
    </source>
</evidence>
<dbReference type="InterPro" id="IPR011991">
    <property type="entry name" value="ArsR-like_HTH"/>
</dbReference>
<dbReference type="InterPro" id="IPR036390">
    <property type="entry name" value="WH_DNA-bd_sf"/>
</dbReference>
<dbReference type="PANTHER" id="PTHR38600:SF1">
    <property type="entry name" value="TRANSCRIPTIONAL REGULATORY PROTEIN"/>
    <property type="match status" value="1"/>
</dbReference>
<feature type="domain" description="HTH arsR-type" evidence="1">
    <location>
        <begin position="1"/>
        <end position="94"/>
    </location>
</feature>
<dbReference type="PANTHER" id="PTHR38600">
    <property type="entry name" value="TRANSCRIPTIONAL REGULATORY PROTEIN"/>
    <property type="match status" value="1"/>
</dbReference>
<dbReference type="PRINTS" id="PR00778">
    <property type="entry name" value="HTHARSR"/>
</dbReference>
<name>A0A938YHH5_9ACTN</name>
<organism evidence="2 3">
    <name type="scientific">Nakamurella leprariae</name>
    <dbReference type="NCBI Taxonomy" id="2803911"/>
    <lineage>
        <taxon>Bacteria</taxon>
        <taxon>Bacillati</taxon>
        <taxon>Actinomycetota</taxon>
        <taxon>Actinomycetes</taxon>
        <taxon>Nakamurellales</taxon>
        <taxon>Nakamurellaceae</taxon>
        <taxon>Nakamurella</taxon>
    </lineage>
</organism>
<dbReference type="GO" id="GO:0003700">
    <property type="term" value="F:DNA-binding transcription factor activity"/>
    <property type="evidence" value="ECO:0007669"/>
    <property type="project" value="InterPro"/>
</dbReference>
<dbReference type="EMBL" id="JAERWK010000016">
    <property type="protein sequence ID" value="MBM9468224.1"/>
    <property type="molecule type" value="Genomic_DNA"/>
</dbReference>
<dbReference type="SMART" id="SM00418">
    <property type="entry name" value="HTH_ARSR"/>
    <property type="match status" value="1"/>
</dbReference>
<gene>
    <name evidence="2" type="ORF">JL106_13140</name>
</gene>
<evidence type="ECO:0000259" key="1">
    <source>
        <dbReference type="PROSITE" id="PS50987"/>
    </source>
</evidence>
<comment type="caution">
    <text evidence="2">The sequence shown here is derived from an EMBL/GenBank/DDBJ whole genome shotgun (WGS) entry which is preliminary data.</text>
</comment>
<protein>
    <submittedName>
        <fullName evidence="2">Helix-turn-helix transcriptional regulator</fullName>
    </submittedName>
</protein>
<dbReference type="InterPro" id="IPR036388">
    <property type="entry name" value="WH-like_DNA-bd_sf"/>
</dbReference>
<accession>A0A938YHH5</accession>
<dbReference type="RefSeq" id="WP_205261163.1">
    <property type="nucleotide sequence ID" value="NZ_JAERWK010000016.1"/>
</dbReference>
<dbReference type="PROSITE" id="PS50987">
    <property type="entry name" value="HTH_ARSR_2"/>
    <property type="match status" value="1"/>
</dbReference>
<evidence type="ECO:0000313" key="3">
    <source>
        <dbReference type="Proteomes" id="UP000663792"/>
    </source>
</evidence>
<dbReference type="InterPro" id="IPR001845">
    <property type="entry name" value="HTH_ArsR_DNA-bd_dom"/>
</dbReference>
<dbReference type="Proteomes" id="UP000663792">
    <property type="component" value="Unassembled WGS sequence"/>
</dbReference>
<dbReference type="AlphaFoldDB" id="A0A938YHH5"/>